<evidence type="ECO:0000313" key="3">
    <source>
        <dbReference type="Proteomes" id="UP000192927"/>
    </source>
</evidence>
<name>A0A1W5CRQ8_9LECA</name>
<dbReference type="InterPro" id="IPR032675">
    <property type="entry name" value="LRR_dom_sf"/>
</dbReference>
<organism evidence="2 3">
    <name type="scientific">Lasallia pustulata</name>
    <dbReference type="NCBI Taxonomy" id="136370"/>
    <lineage>
        <taxon>Eukaryota</taxon>
        <taxon>Fungi</taxon>
        <taxon>Dikarya</taxon>
        <taxon>Ascomycota</taxon>
        <taxon>Pezizomycotina</taxon>
        <taxon>Lecanoromycetes</taxon>
        <taxon>OSLEUM clade</taxon>
        <taxon>Umbilicariomycetidae</taxon>
        <taxon>Umbilicariales</taxon>
        <taxon>Umbilicariaceae</taxon>
        <taxon>Lasallia</taxon>
    </lineage>
</organism>
<keyword evidence="3" id="KW-1185">Reference proteome</keyword>
<feature type="domain" description="F-box" evidence="1">
    <location>
        <begin position="4"/>
        <end position="49"/>
    </location>
</feature>
<evidence type="ECO:0000259" key="1">
    <source>
        <dbReference type="PROSITE" id="PS50181"/>
    </source>
</evidence>
<dbReference type="InterPro" id="IPR036047">
    <property type="entry name" value="F-box-like_dom_sf"/>
</dbReference>
<dbReference type="Pfam" id="PF12937">
    <property type="entry name" value="F-box-like"/>
    <property type="match status" value="1"/>
</dbReference>
<dbReference type="PROSITE" id="PS50181">
    <property type="entry name" value="FBOX"/>
    <property type="match status" value="1"/>
</dbReference>
<protein>
    <submittedName>
        <fullName evidence="2">F-box domain</fullName>
    </submittedName>
</protein>
<dbReference type="SUPFAM" id="SSF81383">
    <property type="entry name" value="F-box domain"/>
    <property type="match status" value="1"/>
</dbReference>
<sequence>MANTHSAIRLPNEILSMILSHLSKSDLKKVRLVCKLWSEMAIPTLYERVYVSPHSQDLEVFNSIVSEKHLSKFVKELVYDASYFDMGMPKSVYISRLLCQTREFTAELDEETVFDGPDHHVNSFLKFSQNLAANLYPAIFTYRFVHQGYSRYCELAEEQEDLFDNGQFLVELCQGLRSLPKLHRVTIHDEWQRDDQYRQRALLDPVALRPLRPFSSPLARGWNPLFLEPSPWNPNGLRIPQGDPSHKQCQAMIRALSLSKSCISDLSICPRSHRGISSYFFDSNNSTCLGASMSNHSINVFSGLKTLDLTITSTWDKFISGFGKVALPNLTKLLASTHRLVNLTLTFLKFDFHDEPEVFDLRDLLGPLDECSWDLRYLHLSGFAAAQSDLHDFLKRQHNVQYLILADFELRDGDWATMLDKVKALALPLDMFGLYRPLGHLGHLRRVDLVR</sequence>
<dbReference type="Proteomes" id="UP000192927">
    <property type="component" value="Unassembled WGS sequence"/>
</dbReference>
<dbReference type="InterPro" id="IPR001810">
    <property type="entry name" value="F-box_dom"/>
</dbReference>
<dbReference type="AlphaFoldDB" id="A0A1W5CRQ8"/>
<evidence type="ECO:0000313" key="2">
    <source>
        <dbReference type="EMBL" id="SLM33536.1"/>
    </source>
</evidence>
<proteinExistence type="predicted"/>
<dbReference type="Gene3D" id="3.80.10.10">
    <property type="entry name" value="Ribonuclease Inhibitor"/>
    <property type="match status" value="1"/>
</dbReference>
<dbReference type="CDD" id="cd09917">
    <property type="entry name" value="F-box_SF"/>
    <property type="match status" value="1"/>
</dbReference>
<dbReference type="SMART" id="SM00256">
    <property type="entry name" value="FBOX"/>
    <property type="match status" value="1"/>
</dbReference>
<accession>A0A1W5CRQ8</accession>
<reference evidence="3" key="1">
    <citation type="submission" date="2017-03" db="EMBL/GenBank/DDBJ databases">
        <authorList>
            <person name="Sharma R."/>
            <person name="Thines M."/>
        </authorList>
    </citation>
    <scope>NUCLEOTIDE SEQUENCE [LARGE SCALE GENOMIC DNA]</scope>
</reference>
<dbReference type="EMBL" id="FWEW01000060">
    <property type="protein sequence ID" value="SLM33536.1"/>
    <property type="molecule type" value="Genomic_DNA"/>
</dbReference>